<keyword evidence="2" id="KW-1185">Reference proteome</keyword>
<evidence type="ECO:0000313" key="1">
    <source>
        <dbReference type="EMBL" id="RLV87409.1"/>
    </source>
</evidence>
<dbReference type="AlphaFoldDB" id="A0A3L8RUD8"/>
<evidence type="ECO:0000313" key="2">
    <source>
        <dbReference type="Proteomes" id="UP000276834"/>
    </source>
</evidence>
<accession>A0A3L8RUD8</accession>
<organism evidence="1 2">
    <name type="scientific">Chloebia gouldiae</name>
    <name type="common">Gouldian finch</name>
    <name type="synonym">Erythrura gouldiae</name>
    <dbReference type="NCBI Taxonomy" id="44316"/>
    <lineage>
        <taxon>Eukaryota</taxon>
        <taxon>Metazoa</taxon>
        <taxon>Chordata</taxon>
        <taxon>Craniata</taxon>
        <taxon>Vertebrata</taxon>
        <taxon>Euteleostomi</taxon>
        <taxon>Archelosauria</taxon>
        <taxon>Archosauria</taxon>
        <taxon>Dinosauria</taxon>
        <taxon>Saurischia</taxon>
        <taxon>Theropoda</taxon>
        <taxon>Coelurosauria</taxon>
        <taxon>Aves</taxon>
        <taxon>Neognathae</taxon>
        <taxon>Neoaves</taxon>
        <taxon>Telluraves</taxon>
        <taxon>Australaves</taxon>
        <taxon>Passeriformes</taxon>
        <taxon>Passeroidea</taxon>
        <taxon>Passeridae</taxon>
        <taxon>Chloebia</taxon>
    </lineage>
</organism>
<comment type="caution">
    <text evidence="1">The sequence shown here is derived from an EMBL/GenBank/DDBJ whole genome shotgun (WGS) entry which is preliminary data.</text>
</comment>
<sequence length="102" mass="10345">MEDPVMAVMGPLVGEKEEAQGMEEEALAGESPSLVVGKEEEVQAVVDPAMAVAAALVVEKGAQGMEEQEAWAGAAPCLEVVPALVDMDQALAVAVAAPTVEG</sequence>
<name>A0A3L8RUD8_CHLGU</name>
<reference evidence="1 2" key="1">
    <citation type="journal article" date="2018" name="Proc. R. Soc. B">
        <title>A non-coding region near Follistatin controls head colour polymorphism in the Gouldian finch.</title>
        <authorList>
            <person name="Toomey M.B."/>
            <person name="Marques C.I."/>
            <person name="Andrade P."/>
            <person name="Araujo P.M."/>
            <person name="Sabatino S."/>
            <person name="Gazda M.A."/>
            <person name="Afonso S."/>
            <person name="Lopes R.J."/>
            <person name="Corbo J.C."/>
            <person name="Carneiro M."/>
        </authorList>
    </citation>
    <scope>NUCLEOTIDE SEQUENCE [LARGE SCALE GENOMIC DNA]</scope>
    <source>
        <strain evidence="1">Red01</strain>
        <tissue evidence="1">Muscle</tissue>
    </source>
</reference>
<dbReference type="EMBL" id="QUSF01000204">
    <property type="protein sequence ID" value="RLV87409.1"/>
    <property type="molecule type" value="Genomic_DNA"/>
</dbReference>
<gene>
    <name evidence="1" type="ORF">DV515_00015735</name>
</gene>
<proteinExistence type="predicted"/>
<dbReference type="Proteomes" id="UP000276834">
    <property type="component" value="Unassembled WGS sequence"/>
</dbReference>
<protein>
    <submittedName>
        <fullName evidence="1">Uncharacterized protein</fullName>
    </submittedName>
</protein>